<dbReference type="GO" id="GO:0005829">
    <property type="term" value="C:cytosol"/>
    <property type="evidence" value="ECO:0007669"/>
    <property type="project" value="TreeGrafter"/>
</dbReference>
<evidence type="ECO:0000256" key="11">
    <source>
        <dbReference type="PIRNR" id="PIRNR000447"/>
    </source>
</evidence>
<dbReference type="FunFam" id="3.40.47.10:FF:000015">
    <property type="entry name" value="3-oxoacyl-[acyl-carrier-protein] synthase, mitochondrial"/>
    <property type="match status" value="1"/>
</dbReference>
<dbReference type="AlphaFoldDB" id="A0A0J6STT7"/>
<dbReference type="GO" id="GO:0004315">
    <property type="term" value="F:3-oxoacyl-[acyl-carrier-protein] synthase activity"/>
    <property type="evidence" value="ECO:0007669"/>
    <property type="project" value="UniProtKB-UniRule"/>
</dbReference>
<keyword evidence="7" id="KW-0276">Fatty acid metabolism</keyword>
<evidence type="ECO:0000256" key="1">
    <source>
        <dbReference type="ARBA" id="ARBA00005194"/>
    </source>
</evidence>
<evidence type="ECO:0000256" key="3">
    <source>
        <dbReference type="ARBA" id="ARBA00012356"/>
    </source>
</evidence>
<evidence type="ECO:0000259" key="14">
    <source>
        <dbReference type="PROSITE" id="PS52004"/>
    </source>
</evidence>
<evidence type="ECO:0000256" key="10">
    <source>
        <dbReference type="ARBA" id="ARBA00023315"/>
    </source>
</evidence>
<evidence type="ECO:0000256" key="9">
    <source>
        <dbReference type="ARBA" id="ARBA00023160"/>
    </source>
</evidence>
<evidence type="ECO:0000256" key="12">
    <source>
        <dbReference type="PIRSR" id="PIRSR000447-1"/>
    </source>
</evidence>
<comment type="caution">
    <text evidence="15">The sequence shown here is derived from an EMBL/GenBank/DDBJ whole genome shotgun (WGS) entry which is preliminary data.</text>
</comment>
<evidence type="ECO:0000256" key="7">
    <source>
        <dbReference type="ARBA" id="ARBA00022832"/>
    </source>
</evidence>
<dbReference type="UniPathway" id="UPA00094"/>
<organism evidence="15 16">
    <name type="scientific">Methylobacterium aquaticum</name>
    <dbReference type="NCBI Taxonomy" id="270351"/>
    <lineage>
        <taxon>Bacteria</taxon>
        <taxon>Pseudomonadati</taxon>
        <taxon>Pseudomonadota</taxon>
        <taxon>Alphaproteobacteria</taxon>
        <taxon>Hyphomicrobiales</taxon>
        <taxon>Methylobacteriaceae</taxon>
        <taxon>Methylobacterium</taxon>
    </lineage>
</organism>
<comment type="catalytic activity">
    <reaction evidence="11">
        <text>(9Z)-hexadecenoyl-[ACP] + malonyl-[ACP] + H(+) = 3-oxo-(11Z)-octadecenoyl-[ACP] + holo-[ACP] + CO2</text>
        <dbReference type="Rhea" id="RHEA:55040"/>
        <dbReference type="Rhea" id="RHEA-COMP:9623"/>
        <dbReference type="Rhea" id="RHEA-COMP:9685"/>
        <dbReference type="Rhea" id="RHEA-COMP:10800"/>
        <dbReference type="Rhea" id="RHEA-COMP:14074"/>
        <dbReference type="ChEBI" id="CHEBI:15378"/>
        <dbReference type="ChEBI" id="CHEBI:16526"/>
        <dbReference type="ChEBI" id="CHEBI:64479"/>
        <dbReference type="ChEBI" id="CHEBI:78449"/>
        <dbReference type="ChEBI" id="CHEBI:83989"/>
        <dbReference type="ChEBI" id="CHEBI:138538"/>
        <dbReference type="EC" id="2.3.1.179"/>
    </reaction>
</comment>
<dbReference type="Proteomes" id="UP000035929">
    <property type="component" value="Unassembled WGS sequence"/>
</dbReference>
<evidence type="ECO:0000256" key="2">
    <source>
        <dbReference type="ARBA" id="ARBA00008467"/>
    </source>
</evidence>
<protein>
    <recommendedName>
        <fullName evidence="4 11">3-oxoacyl-[acyl-carrier-protein] synthase 2</fullName>
        <ecNumber evidence="3 11">2.3.1.179</ecNumber>
    </recommendedName>
</protein>
<keyword evidence="5 11" id="KW-0444">Lipid biosynthesis</keyword>
<keyword evidence="10 11" id="KW-0012">Acyltransferase</keyword>
<dbReference type="CDD" id="cd00834">
    <property type="entry name" value="KAS_I_II"/>
    <property type="match status" value="1"/>
</dbReference>
<dbReference type="PROSITE" id="PS00606">
    <property type="entry name" value="KS3_1"/>
    <property type="match status" value="1"/>
</dbReference>
<dbReference type="InterPro" id="IPR018201">
    <property type="entry name" value="Ketoacyl_synth_AS"/>
</dbReference>
<reference evidence="15 16" key="1">
    <citation type="submission" date="2015-03" db="EMBL/GenBank/DDBJ databases">
        <title>Genome sequencing of Methylobacterium aquaticum DSM16371 type strain.</title>
        <authorList>
            <person name="Chaudhry V."/>
            <person name="Patil P.B."/>
        </authorList>
    </citation>
    <scope>NUCLEOTIDE SEQUENCE [LARGE SCALE GENOMIC DNA]</scope>
    <source>
        <strain evidence="15 16">DSM 16371</strain>
    </source>
</reference>
<comment type="function">
    <text evidence="11">Involved in the type II fatty acid elongation cycle. Catalyzes the elongation of a wide range of acyl-ACP by the addition of two carbons from malonyl-ACP to an acyl acceptor. Can efficiently catalyze the conversion of palmitoleoyl-ACP (cis-hexadec-9-enoyl-ACP) to cis-vaccenoyl-ACP (cis-octadec-11-enoyl-ACP), an essential step in the thermal regulation of fatty acid composition.</text>
</comment>
<keyword evidence="9 11" id="KW-0275">Fatty acid biosynthesis</keyword>
<dbReference type="Pfam" id="PF00109">
    <property type="entry name" value="ketoacyl-synt"/>
    <property type="match status" value="1"/>
</dbReference>
<dbReference type="Pfam" id="PF02801">
    <property type="entry name" value="Ketoacyl-synt_C"/>
    <property type="match status" value="1"/>
</dbReference>
<dbReference type="InterPro" id="IPR020841">
    <property type="entry name" value="PKS_Beta-ketoAc_synthase_dom"/>
</dbReference>
<dbReference type="OrthoDB" id="9808669at2"/>
<dbReference type="FunFam" id="3.40.47.10:FF:000024">
    <property type="entry name" value="3-oxoacyl-[acyl-carrier-protein] synthase, mitochondrial"/>
    <property type="match status" value="1"/>
</dbReference>
<dbReference type="PROSITE" id="PS52004">
    <property type="entry name" value="KS3_2"/>
    <property type="match status" value="1"/>
</dbReference>
<evidence type="ECO:0000256" key="5">
    <source>
        <dbReference type="ARBA" id="ARBA00022516"/>
    </source>
</evidence>
<name>A0A0J6STT7_9HYPH</name>
<evidence type="ECO:0000313" key="15">
    <source>
        <dbReference type="EMBL" id="KMO37119.1"/>
    </source>
</evidence>
<sequence length="418" mass="43326">MRRVVVTGLGMVSPLGSSVDVTWSRLIEGQSGAARVEAFDVSDLACKIACSIPLGDGSDGTFNPDRWMEAKEQRKVDPFIVYAMAAAGQALDDAGWHPTSHEDQCATGVLIGSGIGGIGGIYDASVTLFEKGPRRISPFFIPGRIINLASGQVSIAHGLKGPNHAVVTACSTGAHAIGDAARLVALGDADVMLAGGAESPINRLSLAGFAACRALSTGFNDAPQRASRPYDRDRDGFVMGEGAGVVVLEEYEHAKARGAKIYAEVIGYGLSGDAYHITSPSPDGDGAYRCMTAAVKRAGIAPSEIDYINAHGTSTPLGDELELKAVERLLGNATDVAMSSTKSATGHLLGAAGAIEAIFSVLAIRDGVVPPTLNLDNPSVETAIDLVPHTAQKRNVDIALSNSFGFGGTNASLILRRV</sequence>
<feature type="domain" description="Ketosynthase family 3 (KS3)" evidence="14">
    <location>
        <begin position="1"/>
        <end position="417"/>
    </location>
</feature>
<evidence type="ECO:0000256" key="6">
    <source>
        <dbReference type="ARBA" id="ARBA00022679"/>
    </source>
</evidence>
<comment type="catalytic activity">
    <reaction evidence="11">
        <text>a fatty acyl-[ACP] + malonyl-[ACP] + H(+) = a 3-oxoacyl-[ACP] + holo-[ACP] + CO2</text>
        <dbReference type="Rhea" id="RHEA:22836"/>
        <dbReference type="Rhea" id="RHEA-COMP:9623"/>
        <dbReference type="Rhea" id="RHEA-COMP:9685"/>
        <dbReference type="Rhea" id="RHEA-COMP:9916"/>
        <dbReference type="Rhea" id="RHEA-COMP:14125"/>
        <dbReference type="ChEBI" id="CHEBI:15378"/>
        <dbReference type="ChEBI" id="CHEBI:16526"/>
        <dbReference type="ChEBI" id="CHEBI:64479"/>
        <dbReference type="ChEBI" id="CHEBI:78449"/>
        <dbReference type="ChEBI" id="CHEBI:78776"/>
        <dbReference type="ChEBI" id="CHEBI:138651"/>
    </reaction>
</comment>
<evidence type="ECO:0000256" key="4">
    <source>
        <dbReference type="ARBA" id="ARBA00014657"/>
    </source>
</evidence>
<dbReference type="Gene3D" id="3.40.47.10">
    <property type="match status" value="1"/>
</dbReference>
<comment type="similarity">
    <text evidence="2 11 13">Belongs to the thiolase-like superfamily. Beta-ketoacyl-ACP synthases family.</text>
</comment>
<dbReference type="PANTHER" id="PTHR11712">
    <property type="entry name" value="POLYKETIDE SYNTHASE-RELATED"/>
    <property type="match status" value="1"/>
</dbReference>
<dbReference type="InterPro" id="IPR016039">
    <property type="entry name" value="Thiolase-like"/>
</dbReference>
<dbReference type="SMART" id="SM00825">
    <property type="entry name" value="PKS_KS"/>
    <property type="match status" value="1"/>
</dbReference>
<gene>
    <name evidence="15" type="ORF">VP06_08490</name>
</gene>
<dbReference type="PATRIC" id="fig|270351.6.peg.6417"/>
<dbReference type="InterPro" id="IPR014030">
    <property type="entry name" value="Ketoacyl_synth_N"/>
</dbReference>
<dbReference type="NCBIfam" id="NF004970">
    <property type="entry name" value="PRK06333.1"/>
    <property type="match status" value="1"/>
</dbReference>
<proteinExistence type="inferred from homology"/>
<comment type="pathway">
    <text evidence="1 11">Lipid metabolism; fatty acid biosynthesis.</text>
</comment>
<evidence type="ECO:0000313" key="16">
    <source>
        <dbReference type="Proteomes" id="UP000035929"/>
    </source>
</evidence>
<dbReference type="GO" id="GO:0006633">
    <property type="term" value="P:fatty acid biosynthetic process"/>
    <property type="evidence" value="ECO:0007669"/>
    <property type="project" value="UniProtKB-UniRule"/>
</dbReference>
<evidence type="ECO:0000256" key="13">
    <source>
        <dbReference type="RuleBase" id="RU003694"/>
    </source>
</evidence>
<keyword evidence="8" id="KW-0443">Lipid metabolism</keyword>
<dbReference type="SUPFAM" id="SSF53901">
    <property type="entry name" value="Thiolase-like"/>
    <property type="match status" value="2"/>
</dbReference>
<dbReference type="NCBIfam" id="TIGR03150">
    <property type="entry name" value="fabF"/>
    <property type="match status" value="1"/>
</dbReference>
<dbReference type="EMBL" id="LABX01000059">
    <property type="protein sequence ID" value="KMO37119.1"/>
    <property type="molecule type" value="Genomic_DNA"/>
</dbReference>
<accession>A0A0J6STT7</accession>
<dbReference type="RefSeq" id="WP_048463345.1">
    <property type="nucleotide sequence ID" value="NZ_LABX01000059.1"/>
</dbReference>
<evidence type="ECO:0000256" key="8">
    <source>
        <dbReference type="ARBA" id="ARBA00023098"/>
    </source>
</evidence>
<dbReference type="NCBIfam" id="NF005589">
    <property type="entry name" value="PRK07314.1"/>
    <property type="match status" value="1"/>
</dbReference>
<dbReference type="InterPro" id="IPR000794">
    <property type="entry name" value="Beta-ketoacyl_synthase"/>
</dbReference>
<keyword evidence="6 11" id="KW-0808">Transferase</keyword>
<dbReference type="EC" id="2.3.1.179" evidence="3 11"/>
<dbReference type="InterPro" id="IPR017568">
    <property type="entry name" value="3-oxoacyl-ACP_synth-2"/>
</dbReference>
<feature type="active site" description="For beta-ketoacyl synthase activity" evidence="12">
    <location>
        <position position="170"/>
    </location>
</feature>
<dbReference type="PANTHER" id="PTHR11712:SF321">
    <property type="entry name" value="3-OXOACYL-[ACYL-CARRIER-PROTEIN] SYNTHASE 2"/>
    <property type="match status" value="1"/>
</dbReference>
<dbReference type="PIRSF" id="PIRSF000447">
    <property type="entry name" value="KAS_II"/>
    <property type="match status" value="1"/>
</dbReference>
<dbReference type="InterPro" id="IPR014031">
    <property type="entry name" value="Ketoacyl_synth_C"/>
</dbReference>